<accession>A0AAF0F0K7</accession>
<proteinExistence type="predicted"/>
<protein>
    <submittedName>
        <fullName evidence="1">Uncharacterized protein</fullName>
    </submittedName>
</protein>
<dbReference type="GeneID" id="85224227"/>
<name>A0AAF0F0K7_9BASI</name>
<gene>
    <name evidence="1" type="ORF">MJAP1_000578</name>
</gene>
<dbReference type="AlphaFoldDB" id="A0AAF0F0K7"/>
<keyword evidence="2" id="KW-1185">Reference proteome</keyword>
<evidence type="ECO:0000313" key="2">
    <source>
        <dbReference type="Proteomes" id="UP001217754"/>
    </source>
</evidence>
<reference evidence="1" key="1">
    <citation type="submission" date="2023-03" db="EMBL/GenBank/DDBJ databases">
        <title>Mating type loci evolution in Malassezia.</title>
        <authorList>
            <person name="Coelho M.A."/>
        </authorList>
    </citation>
    <scope>NUCLEOTIDE SEQUENCE</scope>
    <source>
        <strain evidence="1">CBS 9431</strain>
    </source>
</reference>
<dbReference type="EMBL" id="CP119958">
    <property type="protein sequence ID" value="WFD37631.1"/>
    <property type="molecule type" value="Genomic_DNA"/>
</dbReference>
<evidence type="ECO:0000313" key="1">
    <source>
        <dbReference type="EMBL" id="WFD37631.1"/>
    </source>
</evidence>
<organism evidence="1 2">
    <name type="scientific">Malassezia japonica</name>
    <dbReference type="NCBI Taxonomy" id="223818"/>
    <lineage>
        <taxon>Eukaryota</taxon>
        <taxon>Fungi</taxon>
        <taxon>Dikarya</taxon>
        <taxon>Basidiomycota</taxon>
        <taxon>Ustilaginomycotina</taxon>
        <taxon>Malasseziomycetes</taxon>
        <taxon>Malasseziales</taxon>
        <taxon>Malasseziaceae</taxon>
        <taxon>Malassezia</taxon>
    </lineage>
</organism>
<sequence>MASGAWKSYADTVRARTQSFFSKADAPKEAHVPSTARVPADATLVAPISESDDPHPPFPVIPEAKLQRLFPSAGHDGSSQYSCVRSALREMELAYRMDPCLVGEKSGTVRGYWALAELVRRVAVEPDTAPPKIEQGDIPLALSATQQRAPSATQRARRPYEPHDVYAAVERKDIDTIMAIRDKDFALLLGGDEARTPLEYAISLGPEYDRVSLFLAGALSRFVNQLPDQVADAGEATLSTLRKVRANLKLAIDHSLDREQTALLASYIQILVMAEGVRWIAQSTKAVAHELRAAASSDAYAPRPTHVARDIVSQFLTANLRMRRKRDQYVVAAIEDYIANAASDLVLLALWERVRGSDAPLPDYAFARDDRIATAYCEAIAGARHGGARQPQRVWTLAQRAADALDEGLRRRTAHERLEILARIVDSSIS</sequence>
<dbReference type="RefSeq" id="XP_060120528.1">
    <property type="nucleotide sequence ID" value="XM_060264545.1"/>
</dbReference>
<dbReference type="Proteomes" id="UP001217754">
    <property type="component" value="Chromosome 1"/>
</dbReference>